<keyword evidence="2" id="KW-0349">Heme</keyword>
<evidence type="ECO:0000256" key="2">
    <source>
        <dbReference type="PIRSR" id="PIRSR619791-2"/>
    </source>
</evidence>
<dbReference type="PRINTS" id="PR00457">
    <property type="entry name" value="ANPEROXIDASE"/>
</dbReference>
<keyword evidence="1" id="KW-0560">Oxidoreductase</keyword>
<dbReference type="SUPFAM" id="SSF48113">
    <property type="entry name" value="Heme-dependent peroxidases"/>
    <property type="match status" value="1"/>
</dbReference>
<dbReference type="InterPro" id="IPR019791">
    <property type="entry name" value="Haem_peroxidase_animal"/>
</dbReference>
<accession>A0A1E1X4R2</accession>
<evidence type="ECO:0008006" key="4">
    <source>
        <dbReference type="Google" id="ProtNLM"/>
    </source>
</evidence>
<dbReference type="EMBL" id="GFAC01005172">
    <property type="protein sequence ID" value="JAT94016.1"/>
    <property type="molecule type" value="mRNA"/>
</dbReference>
<evidence type="ECO:0000256" key="1">
    <source>
        <dbReference type="ARBA" id="ARBA00022559"/>
    </source>
</evidence>
<dbReference type="InterPro" id="IPR037120">
    <property type="entry name" value="Haem_peroxidase_sf_animal"/>
</dbReference>
<keyword evidence="1" id="KW-0575">Peroxidase</keyword>
<dbReference type="Gene3D" id="1.10.640.10">
    <property type="entry name" value="Haem peroxidase domain superfamily, animal type"/>
    <property type="match status" value="1"/>
</dbReference>
<reference evidence="3" key="1">
    <citation type="journal article" date="2017" name="Front. Cell. Infect. Microbiol.">
        <title>The Distinct Transcriptional Response of the Midgut of Amblyomma sculptum and Amblyomma aureolatum Ticks to Rickettsia rickettsii Correlates to Their Differences in Susceptibility to Infection.</title>
        <authorList>
            <person name="Martins L.A."/>
            <person name="Galletti M.F.B.M."/>
            <person name="Ribeiro J.M."/>
            <person name="Fujita A."/>
            <person name="Costa F.B."/>
            <person name="Labruna M.B."/>
            <person name="Daffre S."/>
            <person name="Fogaca A.C."/>
        </authorList>
    </citation>
    <scope>NUCLEOTIDE SEQUENCE</scope>
</reference>
<dbReference type="Pfam" id="PF03098">
    <property type="entry name" value="An_peroxidase"/>
    <property type="match status" value="1"/>
</dbReference>
<dbReference type="GO" id="GO:0020037">
    <property type="term" value="F:heme binding"/>
    <property type="evidence" value="ECO:0007669"/>
    <property type="project" value="InterPro"/>
</dbReference>
<sequence>EIPPHDPFFKKFRLKTLPFRRSLACCRCRVGPREQTNSRTSFIDASHIYGISKEMSDGLRTFRGGLLKSQSVRGSLLLPKSLHPHNDSCSTAGKACFRSGDFRVNQNPGLLTLHTIFLRDHNRIARKLAVVNPMWDDERLFQVTKRIVEARLQHVTFNEWLPMFVGSKVMTKYDLRPRKTGFTKYKPHVDPTTINEFAAAALRFGHSTIYKRFYLAGRRGSHHACVLNLKDSYFKPCPFYDGVLDSVVRGLLKQRMPSVGRFSDFAITRFLYREPGRPYGNDLVSNDIQRGRDHGIAPYVDYLKLCRKYVIMSFDDLHGYRLIPKHTVRQLSRVYDDVRDIDLYTGALSEIPSPGAAVGPTFQCIVADMFHRLKWGDRFYYEHAGQAGSFTQ</sequence>
<name>A0A1E1X4R2_9ACAR</name>
<feature type="binding site" description="axial binding residue" evidence="2">
    <location>
        <position position="206"/>
    </location>
    <ligand>
        <name>heme b</name>
        <dbReference type="ChEBI" id="CHEBI:60344"/>
    </ligand>
    <ligandPart>
        <name>Fe</name>
        <dbReference type="ChEBI" id="CHEBI:18248"/>
    </ligandPart>
</feature>
<dbReference type="GO" id="GO:0004601">
    <property type="term" value="F:peroxidase activity"/>
    <property type="evidence" value="ECO:0007669"/>
    <property type="project" value="UniProtKB-KW"/>
</dbReference>
<dbReference type="PANTHER" id="PTHR11475">
    <property type="entry name" value="OXIDASE/PEROXIDASE"/>
    <property type="match status" value="1"/>
</dbReference>
<dbReference type="GO" id="GO:0046872">
    <property type="term" value="F:metal ion binding"/>
    <property type="evidence" value="ECO:0007669"/>
    <property type="project" value="UniProtKB-KW"/>
</dbReference>
<dbReference type="AlphaFoldDB" id="A0A1E1X4R2"/>
<keyword evidence="2" id="KW-0479">Metal-binding</keyword>
<dbReference type="CDD" id="cd09823">
    <property type="entry name" value="peroxinectin_like"/>
    <property type="match status" value="1"/>
</dbReference>
<proteinExistence type="evidence at transcript level"/>
<dbReference type="GO" id="GO:0006979">
    <property type="term" value="P:response to oxidative stress"/>
    <property type="evidence" value="ECO:0007669"/>
    <property type="project" value="InterPro"/>
</dbReference>
<dbReference type="PROSITE" id="PS50292">
    <property type="entry name" value="PEROXIDASE_3"/>
    <property type="match status" value="1"/>
</dbReference>
<dbReference type="PANTHER" id="PTHR11475:SF143">
    <property type="entry name" value="PUTATIVE-RELATED"/>
    <property type="match status" value="1"/>
</dbReference>
<evidence type="ECO:0000313" key="3">
    <source>
        <dbReference type="EMBL" id="JAT94016.1"/>
    </source>
</evidence>
<protein>
    <recommendedName>
        <fullName evidence="4">Peroxidase</fullName>
    </recommendedName>
</protein>
<feature type="non-terminal residue" evidence="3">
    <location>
        <position position="1"/>
    </location>
</feature>
<dbReference type="InterPro" id="IPR010255">
    <property type="entry name" value="Haem_peroxidase_sf"/>
</dbReference>
<organism evidence="3">
    <name type="scientific">Amblyomma aureolatum</name>
    <dbReference type="NCBI Taxonomy" id="187763"/>
    <lineage>
        <taxon>Eukaryota</taxon>
        <taxon>Metazoa</taxon>
        <taxon>Ecdysozoa</taxon>
        <taxon>Arthropoda</taxon>
        <taxon>Chelicerata</taxon>
        <taxon>Arachnida</taxon>
        <taxon>Acari</taxon>
        <taxon>Parasitiformes</taxon>
        <taxon>Ixodida</taxon>
        <taxon>Ixodoidea</taxon>
        <taxon>Ixodidae</taxon>
        <taxon>Amblyomminae</taxon>
        <taxon>Amblyomma</taxon>
    </lineage>
</organism>
<keyword evidence="2" id="KW-0408">Iron</keyword>
<feature type="non-terminal residue" evidence="3">
    <location>
        <position position="392"/>
    </location>
</feature>